<dbReference type="Proteomes" id="UP001219525">
    <property type="component" value="Unassembled WGS sequence"/>
</dbReference>
<keyword evidence="3" id="KW-1185">Reference proteome</keyword>
<dbReference type="AlphaFoldDB" id="A0AAD6VHT7"/>
<dbReference type="EMBL" id="JARJCW010000022">
    <property type="protein sequence ID" value="KAJ7213151.1"/>
    <property type="molecule type" value="Genomic_DNA"/>
</dbReference>
<evidence type="ECO:0000313" key="3">
    <source>
        <dbReference type="Proteomes" id="UP001219525"/>
    </source>
</evidence>
<gene>
    <name evidence="2" type="ORF">GGX14DRAFT_620339</name>
</gene>
<protein>
    <submittedName>
        <fullName evidence="2">Uncharacterized protein</fullName>
    </submittedName>
</protein>
<sequence length="260" mass="28458">MMSSRPLHFPTDGNGRLMAKTPGRENAVNRGGKHKHDIAPVQSHSARTSVSNFVPLRSALIIFPHASEPQKITKDVLPSKNPTRLLSRPLGDKTPFPNRDALDKFITPLPGGEKLAKLVLIDTNRPKGATLPHPTNTPDSVARPSSARKHIRAPRISAGNTNFVTPVNNGNHWDITELDIVVPSVEELPAPAAPESDDYDEIEYMPPKISYVPPFDYNLPNYSEAGAALLRLAHSYPYDDAPPAEIEIEPLICDMPVLAL</sequence>
<name>A0AAD6VHT7_9AGAR</name>
<evidence type="ECO:0000313" key="2">
    <source>
        <dbReference type="EMBL" id="KAJ7213151.1"/>
    </source>
</evidence>
<organism evidence="2 3">
    <name type="scientific">Mycena pura</name>
    <dbReference type="NCBI Taxonomy" id="153505"/>
    <lineage>
        <taxon>Eukaryota</taxon>
        <taxon>Fungi</taxon>
        <taxon>Dikarya</taxon>
        <taxon>Basidiomycota</taxon>
        <taxon>Agaricomycotina</taxon>
        <taxon>Agaricomycetes</taxon>
        <taxon>Agaricomycetidae</taxon>
        <taxon>Agaricales</taxon>
        <taxon>Marasmiineae</taxon>
        <taxon>Mycenaceae</taxon>
        <taxon>Mycena</taxon>
    </lineage>
</organism>
<reference evidence="2" key="1">
    <citation type="submission" date="2023-03" db="EMBL/GenBank/DDBJ databases">
        <title>Massive genome expansion in bonnet fungi (Mycena s.s.) driven by repeated elements and novel gene families across ecological guilds.</title>
        <authorList>
            <consortium name="Lawrence Berkeley National Laboratory"/>
            <person name="Harder C.B."/>
            <person name="Miyauchi S."/>
            <person name="Viragh M."/>
            <person name="Kuo A."/>
            <person name="Thoen E."/>
            <person name="Andreopoulos B."/>
            <person name="Lu D."/>
            <person name="Skrede I."/>
            <person name="Drula E."/>
            <person name="Henrissat B."/>
            <person name="Morin E."/>
            <person name="Kohler A."/>
            <person name="Barry K."/>
            <person name="LaButti K."/>
            <person name="Morin E."/>
            <person name="Salamov A."/>
            <person name="Lipzen A."/>
            <person name="Mereny Z."/>
            <person name="Hegedus B."/>
            <person name="Baldrian P."/>
            <person name="Stursova M."/>
            <person name="Weitz H."/>
            <person name="Taylor A."/>
            <person name="Grigoriev I.V."/>
            <person name="Nagy L.G."/>
            <person name="Martin F."/>
            <person name="Kauserud H."/>
        </authorList>
    </citation>
    <scope>NUCLEOTIDE SEQUENCE</scope>
    <source>
        <strain evidence="2">9144</strain>
    </source>
</reference>
<accession>A0AAD6VHT7</accession>
<feature type="non-terminal residue" evidence="2">
    <location>
        <position position="1"/>
    </location>
</feature>
<comment type="caution">
    <text evidence="2">The sequence shown here is derived from an EMBL/GenBank/DDBJ whole genome shotgun (WGS) entry which is preliminary data.</text>
</comment>
<proteinExistence type="predicted"/>
<feature type="region of interest" description="Disordered" evidence="1">
    <location>
        <begin position="1"/>
        <end position="44"/>
    </location>
</feature>
<feature type="region of interest" description="Disordered" evidence="1">
    <location>
        <begin position="126"/>
        <end position="145"/>
    </location>
</feature>
<feature type="region of interest" description="Disordered" evidence="1">
    <location>
        <begin position="75"/>
        <end position="97"/>
    </location>
</feature>
<evidence type="ECO:0000256" key="1">
    <source>
        <dbReference type="SAM" id="MobiDB-lite"/>
    </source>
</evidence>